<gene>
    <name evidence="3" type="ORF">HHK36_021063</name>
</gene>
<sequence>MSVSLRKKSKLCPKYYGPFKILQRIGAVAYKLKLPSDARIHPVFHVSLLKKKVGANIITQTQLPSVIEKNGKAIPNPGAVLDRRGRYLCRPTFYDISETISNIALLHADNERLTKLYMVSFNKLADQLERRTKRQSLEEELKKVTDEHLSKEDEYRKAVESLKQEHAKKIGDLEAQVRCSLLQQAANEATINQLQQDLVVHRTHIETLANRLERVHVDVELKYHNEIQDLKDCLIIEQEEKNELNKKLQNVEKELLISRTKLVEQQRDSTSNRHVETLKQKTMKLRKENEVLKTKLLGFEDG</sequence>
<dbReference type="AlphaFoldDB" id="A0A834YW93"/>
<feature type="coiled-coil region" evidence="1">
    <location>
        <begin position="227"/>
        <end position="295"/>
    </location>
</feature>
<reference evidence="3 4" key="1">
    <citation type="submission" date="2020-04" db="EMBL/GenBank/DDBJ databases">
        <title>Plant Genome Project.</title>
        <authorList>
            <person name="Zhang R.-G."/>
        </authorList>
    </citation>
    <scope>NUCLEOTIDE SEQUENCE [LARGE SCALE GENOMIC DNA]</scope>
    <source>
        <strain evidence="3">YNK0</strain>
        <tissue evidence="3">Leaf</tissue>
    </source>
</reference>
<dbReference type="PANTHER" id="PTHR46148:SF52">
    <property type="entry name" value="OS04G0603800 PROTEIN"/>
    <property type="match status" value="1"/>
</dbReference>
<accession>A0A834YW93</accession>
<keyword evidence="1" id="KW-0175">Coiled coil</keyword>
<dbReference type="InterPro" id="IPR056924">
    <property type="entry name" value="SH3_Tf2-1"/>
</dbReference>
<proteinExistence type="predicted"/>
<keyword evidence="4" id="KW-1185">Reference proteome</keyword>
<evidence type="ECO:0000256" key="1">
    <source>
        <dbReference type="SAM" id="Coils"/>
    </source>
</evidence>
<evidence type="ECO:0000313" key="4">
    <source>
        <dbReference type="Proteomes" id="UP000655225"/>
    </source>
</evidence>
<feature type="domain" description="Tf2-1-like SH3-like" evidence="2">
    <location>
        <begin position="4"/>
        <end position="52"/>
    </location>
</feature>
<dbReference type="Proteomes" id="UP000655225">
    <property type="component" value="Unassembled WGS sequence"/>
</dbReference>
<protein>
    <recommendedName>
        <fullName evidence="2">Tf2-1-like SH3-like domain-containing protein</fullName>
    </recommendedName>
</protein>
<feature type="coiled-coil region" evidence="1">
    <location>
        <begin position="134"/>
        <end position="176"/>
    </location>
</feature>
<dbReference type="Pfam" id="PF24626">
    <property type="entry name" value="SH3_Tf2-1"/>
    <property type="match status" value="1"/>
</dbReference>
<evidence type="ECO:0000313" key="3">
    <source>
        <dbReference type="EMBL" id="KAF8392826.1"/>
    </source>
</evidence>
<comment type="caution">
    <text evidence="3">The sequence shown here is derived from an EMBL/GenBank/DDBJ whole genome shotgun (WGS) entry which is preliminary data.</text>
</comment>
<dbReference type="EMBL" id="JABCRI010000015">
    <property type="protein sequence ID" value="KAF8392826.1"/>
    <property type="molecule type" value="Genomic_DNA"/>
</dbReference>
<dbReference type="OrthoDB" id="1939135at2759"/>
<organism evidence="3 4">
    <name type="scientific">Tetracentron sinense</name>
    <name type="common">Spur-leaf</name>
    <dbReference type="NCBI Taxonomy" id="13715"/>
    <lineage>
        <taxon>Eukaryota</taxon>
        <taxon>Viridiplantae</taxon>
        <taxon>Streptophyta</taxon>
        <taxon>Embryophyta</taxon>
        <taxon>Tracheophyta</taxon>
        <taxon>Spermatophyta</taxon>
        <taxon>Magnoliopsida</taxon>
        <taxon>Trochodendrales</taxon>
        <taxon>Trochodendraceae</taxon>
        <taxon>Tetracentron</taxon>
    </lineage>
</organism>
<dbReference type="PANTHER" id="PTHR46148">
    <property type="entry name" value="CHROMO DOMAIN-CONTAINING PROTEIN"/>
    <property type="match status" value="1"/>
</dbReference>
<dbReference type="OMA" id="RECEQKI"/>
<name>A0A834YW93_TETSI</name>
<evidence type="ECO:0000259" key="2">
    <source>
        <dbReference type="Pfam" id="PF24626"/>
    </source>
</evidence>